<dbReference type="AlphaFoldDB" id="A0A9N9JD53"/>
<dbReference type="EMBL" id="CAJVPQ010028747">
    <property type="protein sequence ID" value="CAG8773655.1"/>
    <property type="molecule type" value="Genomic_DNA"/>
</dbReference>
<gene>
    <name evidence="1" type="ORF">FCALED_LOCUS17691</name>
</gene>
<protein>
    <submittedName>
        <fullName evidence="1">6019_t:CDS:1</fullName>
    </submittedName>
</protein>
<name>A0A9N9JD53_9GLOM</name>
<proteinExistence type="predicted"/>
<reference evidence="1" key="1">
    <citation type="submission" date="2021-06" db="EMBL/GenBank/DDBJ databases">
        <authorList>
            <person name="Kallberg Y."/>
            <person name="Tangrot J."/>
            <person name="Rosling A."/>
        </authorList>
    </citation>
    <scope>NUCLEOTIDE SEQUENCE</scope>
    <source>
        <strain evidence="1">UK204</strain>
    </source>
</reference>
<dbReference type="Proteomes" id="UP000789570">
    <property type="component" value="Unassembled WGS sequence"/>
</dbReference>
<evidence type="ECO:0000313" key="2">
    <source>
        <dbReference type="Proteomes" id="UP000789570"/>
    </source>
</evidence>
<feature type="non-terminal residue" evidence="1">
    <location>
        <position position="1"/>
    </location>
</feature>
<feature type="non-terminal residue" evidence="1">
    <location>
        <position position="45"/>
    </location>
</feature>
<keyword evidence="2" id="KW-1185">Reference proteome</keyword>
<evidence type="ECO:0000313" key="1">
    <source>
        <dbReference type="EMBL" id="CAG8773655.1"/>
    </source>
</evidence>
<sequence length="45" mass="5308">KWRNLHLEKLYRAKNYDEWISFLSSLLNIKAAVISDASNDLDSIR</sequence>
<comment type="caution">
    <text evidence="1">The sequence shown here is derived from an EMBL/GenBank/DDBJ whole genome shotgun (WGS) entry which is preliminary data.</text>
</comment>
<accession>A0A9N9JD53</accession>
<organism evidence="1 2">
    <name type="scientific">Funneliformis caledonium</name>
    <dbReference type="NCBI Taxonomy" id="1117310"/>
    <lineage>
        <taxon>Eukaryota</taxon>
        <taxon>Fungi</taxon>
        <taxon>Fungi incertae sedis</taxon>
        <taxon>Mucoromycota</taxon>
        <taxon>Glomeromycotina</taxon>
        <taxon>Glomeromycetes</taxon>
        <taxon>Glomerales</taxon>
        <taxon>Glomeraceae</taxon>
        <taxon>Funneliformis</taxon>
    </lineage>
</organism>